<dbReference type="KEGG" id="samy:DB32_001637"/>
<dbReference type="PANTHER" id="PTHR35585:SF1">
    <property type="entry name" value="HHE DOMAIN PROTEIN (AFU_ORTHOLOGUE AFUA_4G00730)"/>
    <property type="match status" value="1"/>
</dbReference>
<dbReference type="CDD" id="cd12108">
    <property type="entry name" value="Hr-like"/>
    <property type="match status" value="1"/>
</dbReference>
<dbReference type="EMBL" id="CP011125">
    <property type="protein sequence ID" value="AKF04488.1"/>
    <property type="molecule type" value="Genomic_DNA"/>
</dbReference>
<dbReference type="OrthoDB" id="5523420at2"/>
<reference evidence="2 3" key="1">
    <citation type="submission" date="2015-03" db="EMBL/GenBank/DDBJ databases">
        <title>Genome assembly of Sandaracinus amylolyticus DSM 53668.</title>
        <authorList>
            <person name="Sharma G."/>
            <person name="Subramanian S."/>
        </authorList>
    </citation>
    <scope>NUCLEOTIDE SEQUENCE [LARGE SCALE GENOMIC DNA]</scope>
    <source>
        <strain evidence="2 3">DSM 53668</strain>
    </source>
</reference>
<organism evidence="2 3">
    <name type="scientific">Sandaracinus amylolyticus</name>
    <dbReference type="NCBI Taxonomy" id="927083"/>
    <lineage>
        <taxon>Bacteria</taxon>
        <taxon>Pseudomonadati</taxon>
        <taxon>Myxococcota</taxon>
        <taxon>Polyangia</taxon>
        <taxon>Polyangiales</taxon>
        <taxon>Sandaracinaceae</taxon>
        <taxon>Sandaracinus</taxon>
    </lineage>
</organism>
<dbReference type="InterPro" id="IPR012312">
    <property type="entry name" value="Hemerythrin-like"/>
</dbReference>
<gene>
    <name evidence="2" type="ORF">DB32_001637</name>
</gene>
<dbReference type="PANTHER" id="PTHR35585">
    <property type="entry name" value="HHE DOMAIN PROTEIN (AFU_ORTHOLOGUE AFUA_4G00730)"/>
    <property type="match status" value="1"/>
</dbReference>
<dbReference type="AlphaFoldDB" id="A0A0F6YHY9"/>
<dbReference type="STRING" id="927083.DB32_001637"/>
<evidence type="ECO:0000313" key="3">
    <source>
        <dbReference type="Proteomes" id="UP000034883"/>
    </source>
</evidence>
<feature type="domain" description="Hemerythrin-like" evidence="1">
    <location>
        <begin position="29"/>
        <end position="145"/>
    </location>
</feature>
<dbReference type="Gene3D" id="1.20.120.520">
    <property type="entry name" value="nmb1532 protein domain like"/>
    <property type="match status" value="1"/>
</dbReference>
<evidence type="ECO:0000313" key="2">
    <source>
        <dbReference type="EMBL" id="AKF04488.1"/>
    </source>
</evidence>
<evidence type="ECO:0000259" key="1">
    <source>
        <dbReference type="Pfam" id="PF01814"/>
    </source>
</evidence>
<accession>A0A0F6YHY9</accession>
<sequence length="173" mass="19667">MARPTEIAGQAMGKLKGAKQALTGGAGIFERLSTEHGEISTLIRRVAATTDDSNVRKELFERIRTELAAHARAEEKEVYSTFRAIGDIGGKMDDSADEHHRIERYLEQLDAMPITDDRWIEVFREMMMLVQHHVIEEEQQIFPAAKKALTKEQSFALEARYLESKSKELDSFT</sequence>
<dbReference type="RefSeq" id="WP_053231825.1">
    <property type="nucleotide sequence ID" value="NZ_CP011125.1"/>
</dbReference>
<dbReference type="Pfam" id="PF01814">
    <property type="entry name" value="Hemerythrin"/>
    <property type="match status" value="1"/>
</dbReference>
<name>A0A0F6YHY9_9BACT</name>
<keyword evidence="3" id="KW-1185">Reference proteome</keyword>
<proteinExistence type="predicted"/>
<protein>
    <recommendedName>
        <fullName evidence="1">Hemerythrin-like domain-containing protein</fullName>
    </recommendedName>
</protein>
<dbReference type="Proteomes" id="UP000034883">
    <property type="component" value="Chromosome"/>
</dbReference>